<dbReference type="InterPro" id="IPR017937">
    <property type="entry name" value="Thioredoxin_CS"/>
</dbReference>
<dbReference type="InterPro" id="IPR013766">
    <property type="entry name" value="Thioredoxin_domain"/>
</dbReference>
<dbReference type="PROSITE" id="PS00194">
    <property type="entry name" value="THIOREDOXIN_1"/>
    <property type="match status" value="1"/>
</dbReference>
<organism evidence="4 5">
    <name type="scientific">Treponema pedis</name>
    <dbReference type="NCBI Taxonomy" id="409322"/>
    <lineage>
        <taxon>Bacteria</taxon>
        <taxon>Pseudomonadati</taxon>
        <taxon>Spirochaetota</taxon>
        <taxon>Spirochaetia</taxon>
        <taxon>Spirochaetales</taxon>
        <taxon>Treponemataceae</taxon>
        <taxon>Treponema</taxon>
    </lineage>
</organism>
<keyword evidence="1" id="KW-0676">Redox-active center</keyword>
<gene>
    <name evidence="4" type="ORF">IFE08_09925</name>
</gene>
<dbReference type="Pfam" id="PF00578">
    <property type="entry name" value="AhpC-TSA"/>
    <property type="match status" value="1"/>
</dbReference>
<feature type="chain" id="PRO_5032342436" evidence="2">
    <location>
        <begin position="24"/>
        <end position="360"/>
    </location>
</feature>
<evidence type="ECO:0000256" key="1">
    <source>
        <dbReference type="ARBA" id="ARBA00023284"/>
    </source>
</evidence>
<dbReference type="AlphaFoldDB" id="A0A7S6WP15"/>
<keyword evidence="2" id="KW-0732">Signal</keyword>
<dbReference type="EMBL" id="CP061839">
    <property type="protein sequence ID" value="QOW60152.1"/>
    <property type="molecule type" value="Genomic_DNA"/>
</dbReference>
<accession>A0A7S6WP15</accession>
<evidence type="ECO:0000313" key="4">
    <source>
        <dbReference type="EMBL" id="QOW60152.1"/>
    </source>
</evidence>
<feature type="signal peptide" evidence="2">
    <location>
        <begin position="1"/>
        <end position="23"/>
    </location>
</feature>
<feature type="domain" description="Thioredoxin" evidence="3">
    <location>
        <begin position="206"/>
        <end position="356"/>
    </location>
</feature>
<dbReference type="GO" id="GO:0016491">
    <property type="term" value="F:oxidoreductase activity"/>
    <property type="evidence" value="ECO:0007669"/>
    <property type="project" value="InterPro"/>
</dbReference>
<dbReference type="PANTHER" id="PTHR42852">
    <property type="entry name" value="THIOL:DISULFIDE INTERCHANGE PROTEIN DSBE"/>
    <property type="match status" value="1"/>
</dbReference>
<dbReference type="GO" id="GO:0016209">
    <property type="term" value="F:antioxidant activity"/>
    <property type="evidence" value="ECO:0007669"/>
    <property type="project" value="InterPro"/>
</dbReference>
<dbReference type="InterPro" id="IPR000866">
    <property type="entry name" value="AhpC/TSA"/>
</dbReference>
<evidence type="ECO:0000259" key="3">
    <source>
        <dbReference type="PROSITE" id="PS51352"/>
    </source>
</evidence>
<sequence length="360" mass="40870">MKKIYKILFITAVFFTLTAALFAGGTKELEPTEEEKEAGWRYFMPIGFKLKRPAFFDAYGDNLDTNAVDGKNEAPESPLYAAYEYKFFSDELIEIYTELINDKKLSREEKHEKFDAEIAPKIKPIYSLIVLKTPLIENKPLEEITGYPYNDVIRKTKEFTQILSIAEFNAEGLSAESAEIYKTMISQVKPIRDTITCTDPISPESVMLGIKNLKFETIDLEGGKVTSDILKNYDVTMINIWATWCPPCRAELPEIAKLYELFKDRNCNIIGITGDVSPKEQDALETAKKLIKDAGCNYTVVQNNESFKPLFRGLVAWPMTIFVDKKGNIIASSEEDLIVGSRTFEEFTEAMEKAINTVKK</sequence>
<evidence type="ECO:0000256" key="2">
    <source>
        <dbReference type="SAM" id="SignalP"/>
    </source>
</evidence>
<protein>
    <submittedName>
        <fullName evidence="4">TlpA family protein disulfide reductase</fullName>
    </submittedName>
</protein>
<dbReference type="SUPFAM" id="SSF52833">
    <property type="entry name" value="Thioredoxin-like"/>
    <property type="match status" value="1"/>
</dbReference>
<evidence type="ECO:0000313" key="5">
    <source>
        <dbReference type="Proteomes" id="UP000593915"/>
    </source>
</evidence>
<dbReference type="PROSITE" id="PS51352">
    <property type="entry name" value="THIOREDOXIN_2"/>
    <property type="match status" value="1"/>
</dbReference>
<dbReference type="PANTHER" id="PTHR42852:SF13">
    <property type="entry name" value="PROTEIN DIPZ"/>
    <property type="match status" value="1"/>
</dbReference>
<dbReference type="InterPro" id="IPR050553">
    <property type="entry name" value="Thioredoxin_ResA/DsbE_sf"/>
</dbReference>
<dbReference type="RefSeq" id="WP_194075740.1">
    <property type="nucleotide sequence ID" value="NZ_CP061839.1"/>
</dbReference>
<dbReference type="InterPro" id="IPR036249">
    <property type="entry name" value="Thioredoxin-like_sf"/>
</dbReference>
<dbReference type="CDD" id="cd02966">
    <property type="entry name" value="TlpA_like_family"/>
    <property type="match status" value="1"/>
</dbReference>
<proteinExistence type="predicted"/>
<name>A0A7S6WP15_9SPIR</name>
<reference evidence="4 5" key="1">
    <citation type="submission" date="2020-09" db="EMBL/GenBank/DDBJ databases">
        <title>Characterization of Treponema spp. from bovine digital dermatitis in Korea.</title>
        <authorList>
            <person name="Espiritu H.M."/>
            <person name="Cho Y.I."/>
            <person name="Mamuad L."/>
        </authorList>
    </citation>
    <scope>NUCLEOTIDE SEQUENCE [LARGE SCALE GENOMIC DNA]</scope>
    <source>
        <strain evidence="4 5">KS1</strain>
    </source>
</reference>
<dbReference type="Proteomes" id="UP000593915">
    <property type="component" value="Chromosome"/>
</dbReference>
<dbReference type="Gene3D" id="3.40.30.10">
    <property type="entry name" value="Glutaredoxin"/>
    <property type="match status" value="1"/>
</dbReference>